<evidence type="ECO:0000259" key="10">
    <source>
        <dbReference type="Pfam" id="PF14845"/>
    </source>
</evidence>
<feature type="active site" description="Proton donor" evidence="7">
    <location>
        <position position="301"/>
    </location>
</feature>
<reference evidence="11 12" key="1">
    <citation type="journal article" date="2018" name="Nat. Genet.">
        <title>Extensive intraspecific gene order and gene structural variations between Mo17 and other maize genomes.</title>
        <authorList>
            <person name="Sun S."/>
            <person name="Zhou Y."/>
            <person name="Chen J."/>
            <person name="Shi J."/>
            <person name="Zhao H."/>
            <person name="Zhao H."/>
            <person name="Song W."/>
            <person name="Zhang M."/>
            <person name="Cui Y."/>
            <person name="Dong X."/>
            <person name="Liu H."/>
            <person name="Ma X."/>
            <person name="Jiao Y."/>
            <person name="Wang B."/>
            <person name="Wei X."/>
            <person name="Stein J.C."/>
            <person name="Glaubitz J.C."/>
            <person name="Lu F."/>
            <person name="Yu G."/>
            <person name="Liang C."/>
            <person name="Fengler K."/>
            <person name="Li B."/>
            <person name="Rafalski A."/>
            <person name="Schnable P.S."/>
            <person name="Ware D.H."/>
            <person name="Buckler E.S."/>
            <person name="Lai J."/>
        </authorList>
    </citation>
    <scope>NUCLEOTIDE SEQUENCE [LARGE SCALE GENOMIC DNA]</scope>
    <source>
        <strain evidence="12">cv. Missouri 17</strain>
        <tissue evidence="11">Seedling</tissue>
    </source>
</reference>
<dbReference type="GO" id="GO:0005975">
    <property type="term" value="P:carbohydrate metabolic process"/>
    <property type="evidence" value="ECO:0007669"/>
    <property type="project" value="InterPro"/>
</dbReference>
<dbReference type="Gene3D" id="3.20.20.80">
    <property type="entry name" value="Glycosidases"/>
    <property type="match status" value="2"/>
</dbReference>
<dbReference type="InterPro" id="IPR017853">
    <property type="entry name" value="GH"/>
</dbReference>
<dbReference type="PRINTS" id="PR00738">
    <property type="entry name" value="GLHYDRLASE20"/>
</dbReference>
<organism evidence="11 12">
    <name type="scientific">Zea mays</name>
    <name type="common">Maize</name>
    <dbReference type="NCBI Taxonomy" id="4577"/>
    <lineage>
        <taxon>Eukaryota</taxon>
        <taxon>Viridiplantae</taxon>
        <taxon>Streptophyta</taxon>
        <taxon>Embryophyta</taxon>
        <taxon>Tracheophyta</taxon>
        <taxon>Spermatophyta</taxon>
        <taxon>Magnoliopsida</taxon>
        <taxon>Liliopsida</taxon>
        <taxon>Poales</taxon>
        <taxon>Poaceae</taxon>
        <taxon>PACMAD clade</taxon>
        <taxon>Panicoideae</taxon>
        <taxon>Andropogonodae</taxon>
        <taxon>Andropogoneae</taxon>
        <taxon>Tripsacinae</taxon>
        <taxon>Zea</taxon>
    </lineage>
</organism>
<dbReference type="InterPro" id="IPR025705">
    <property type="entry name" value="Beta_hexosaminidase_sua/sub"/>
</dbReference>
<comment type="catalytic activity">
    <reaction evidence="1">
        <text>Hydrolysis of terminal non-reducing N-acetyl-D-hexosamine residues in N-acetyl-beta-D-hexosaminides.</text>
        <dbReference type="EC" id="3.2.1.52"/>
    </reaction>
</comment>
<dbReference type="SUPFAM" id="SSF51445">
    <property type="entry name" value="(Trans)glycosidases"/>
    <property type="match status" value="1"/>
</dbReference>
<accession>A0A3L6EB43</accession>
<comment type="similarity">
    <text evidence="2">Belongs to the glycosyl hydrolase 20 family.</text>
</comment>
<dbReference type="Pfam" id="PF00728">
    <property type="entry name" value="Glyco_hydro_20"/>
    <property type="match status" value="2"/>
</dbReference>
<feature type="domain" description="Glycoside hydrolase family 20 catalytic" evidence="9">
    <location>
        <begin position="176"/>
        <end position="251"/>
    </location>
</feature>
<feature type="signal peptide" evidence="8">
    <location>
        <begin position="1"/>
        <end position="25"/>
    </location>
</feature>
<dbReference type="Pfam" id="PF14845">
    <property type="entry name" value="Glycohydro_20b2"/>
    <property type="match status" value="1"/>
</dbReference>
<evidence type="ECO:0000256" key="4">
    <source>
        <dbReference type="ARBA" id="ARBA00022801"/>
    </source>
</evidence>
<feature type="domain" description="Glycoside hydrolase family 20 catalytic" evidence="9">
    <location>
        <begin position="264"/>
        <end position="409"/>
    </location>
</feature>
<evidence type="ECO:0000256" key="3">
    <source>
        <dbReference type="ARBA" id="ARBA00012663"/>
    </source>
</evidence>
<dbReference type="PANTHER" id="PTHR22600">
    <property type="entry name" value="BETA-HEXOSAMINIDASE"/>
    <property type="match status" value="1"/>
</dbReference>
<evidence type="ECO:0000256" key="8">
    <source>
        <dbReference type="SAM" id="SignalP"/>
    </source>
</evidence>
<evidence type="ECO:0000256" key="5">
    <source>
        <dbReference type="ARBA" id="ARBA00023180"/>
    </source>
</evidence>
<gene>
    <name evidence="11" type="primary">HEXO3_0</name>
    <name evidence="11" type="ORF">Zm00014a_023787</name>
</gene>
<feature type="domain" description="Beta-hexosaminidase eukaryotic type N-terminal" evidence="10">
    <location>
        <begin position="32"/>
        <end position="151"/>
    </location>
</feature>
<keyword evidence="5" id="KW-0325">Glycoprotein</keyword>
<protein>
    <recommendedName>
        <fullName evidence="3">beta-N-acetylhexosaminidase</fullName>
        <ecNumber evidence="3">3.2.1.52</ecNumber>
    </recommendedName>
</protein>
<keyword evidence="4" id="KW-0378">Hydrolase</keyword>
<proteinExistence type="inferred from homology"/>
<dbReference type="SUPFAM" id="SSF55545">
    <property type="entry name" value="beta-N-acetylhexosaminidase-like domain"/>
    <property type="match status" value="1"/>
</dbReference>
<dbReference type="PANTHER" id="PTHR22600:SF21">
    <property type="entry name" value="BETA-HEXOSAMINIDASE A"/>
    <property type="match status" value="1"/>
</dbReference>
<keyword evidence="8" id="KW-0732">Signal</keyword>
<dbReference type="PIRSF" id="PIRSF001093">
    <property type="entry name" value="B-hxosamndse_ab_euk"/>
    <property type="match status" value="1"/>
</dbReference>
<evidence type="ECO:0000313" key="11">
    <source>
        <dbReference type="EMBL" id="PWZ18204.1"/>
    </source>
</evidence>
<dbReference type="GO" id="GO:0004563">
    <property type="term" value="F:beta-N-acetylhexosaminidase activity"/>
    <property type="evidence" value="ECO:0007669"/>
    <property type="project" value="UniProtKB-EC"/>
</dbReference>
<dbReference type="AlphaFoldDB" id="A0A3L6EB43"/>
<comment type="caution">
    <text evidence="11">The sequence shown here is derived from an EMBL/GenBank/DDBJ whole genome shotgun (WGS) entry which is preliminary data.</text>
</comment>
<evidence type="ECO:0000256" key="7">
    <source>
        <dbReference type="PIRSR" id="PIRSR001093-1"/>
    </source>
</evidence>
<dbReference type="Proteomes" id="UP000251960">
    <property type="component" value="Chromosome 6"/>
</dbReference>
<dbReference type="EC" id="3.2.1.52" evidence="3"/>
<sequence length="463" mass="51642">MAAALRPRLLLLLAVAAAATGPSCAGAGRVDLWPMPASVARGAQTLLVSKDLRLSTAGSSYPDGKGILTEAFRRMVAVVELDHAINGTYSRGAPVLAGVHVAVRSPNDELNFGVDESYRLSVPATGDPLYAQIEAQTVYGALHALETFSQLCSFDFNANLIELHSAPWTILDAPRFPYRGLLIDTSRHYLPVPVIKGVIDSMTFSKLNVLHWHIVDEQSFPLEISSYPKLWNGAYSYSERYTVDDALDIVQGVGYPSLWPSATCKEPLDVSNEFTFQLINGILSDFSKIFKFKFVHLGGDEVNTSCWSTTPRIKSWLMQHSMNESDAYRYFVLRAQKIAISHGYDIINWEETFNNFGDKLDRKTVVHNWLGSGVAEKVVAAGLRCIVSNQDKWYLDHLDATWEGFYTNEPLTNIYNPEQQKLVLGGETFSRQFGHVLQQLQTTNRLDMPAQYERHNKLSLSGL</sequence>
<name>A0A3L6EB43_MAIZE</name>
<evidence type="ECO:0000256" key="6">
    <source>
        <dbReference type="ARBA" id="ARBA00023295"/>
    </source>
</evidence>
<evidence type="ECO:0000313" key="12">
    <source>
        <dbReference type="Proteomes" id="UP000251960"/>
    </source>
</evidence>
<dbReference type="Gene3D" id="3.30.379.10">
    <property type="entry name" value="Chitobiase/beta-hexosaminidase domain 2-like"/>
    <property type="match status" value="1"/>
</dbReference>
<dbReference type="ExpressionAtlas" id="A0A3L6EB43">
    <property type="expression patterns" value="baseline and differential"/>
</dbReference>
<evidence type="ECO:0000256" key="1">
    <source>
        <dbReference type="ARBA" id="ARBA00001231"/>
    </source>
</evidence>
<evidence type="ECO:0000259" key="9">
    <source>
        <dbReference type="Pfam" id="PF00728"/>
    </source>
</evidence>
<dbReference type="EMBL" id="NCVQ01000007">
    <property type="protein sequence ID" value="PWZ18204.1"/>
    <property type="molecule type" value="Genomic_DNA"/>
</dbReference>
<dbReference type="InterPro" id="IPR029018">
    <property type="entry name" value="Hex-like_dom2"/>
</dbReference>
<evidence type="ECO:0000256" key="2">
    <source>
        <dbReference type="ARBA" id="ARBA00006285"/>
    </source>
</evidence>
<feature type="chain" id="PRO_5017983574" description="beta-N-acetylhexosaminidase" evidence="8">
    <location>
        <begin position="26"/>
        <end position="463"/>
    </location>
</feature>
<dbReference type="InterPro" id="IPR015883">
    <property type="entry name" value="Glyco_hydro_20_cat"/>
</dbReference>
<dbReference type="InterPro" id="IPR029019">
    <property type="entry name" value="HEX_eukaryotic_N"/>
</dbReference>
<keyword evidence="6" id="KW-0326">Glycosidase</keyword>